<dbReference type="GO" id="GO:0008270">
    <property type="term" value="F:zinc ion binding"/>
    <property type="evidence" value="ECO:0007669"/>
    <property type="project" value="UniProtKB-KW"/>
</dbReference>
<dbReference type="AlphaFoldDB" id="A0AAD8FU02"/>
<comment type="caution">
    <text evidence="7">The sequence shown here is derived from an EMBL/GenBank/DDBJ whole genome shotgun (WGS) entry which is preliminary data.</text>
</comment>
<dbReference type="PANTHER" id="PTHR47454:SF1">
    <property type="entry name" value="RING FINGER PROTEIN 224"/>
    <property type="match status" value="1"/>
</dbReference>
<dbReference type="InterPro" id="IPR053122">
    <property type="entry name" value="RING_finger_domain"/>
</dbReference>
<evidence type="ECO:0000256" key="3">
    <source>
        <dbReference type="ARBA" id="ARBA00022833"/>
    </source>
</evidence>
<evidence type="ECO:0000259" key="6">
    <source>
        <dbReference type="PROSITE" id="PS50089"/>
    </source>
</evidence>
<keyword evidence="3" id="KW-0862">Zinc</keyword>
<dbReference type="InterPro" id="IPR013083">
    <property type="entry name" value="Znf_RING/FYVE/PHD"/>
</dbReference>
<feature type="region of interest" description="Disordered" evidence="5">
    <location>
        <begin position="101"/>
        <end position="135"/>
    </location>
</feature>
<name>A0AAD8FU02_ACIOX</name>
<dbReference type="EMBL" id="JAGXEW010000029">
    <property type="protein sequence ID" value="KAK1155778.1"/>
    <property type="molecule type" value="Genomic_DNA"/>
</dbReference>
<evidence type="ECO:0000256" key="1">
    <source>
        <dbReference type="ARBA" id="ARBA00022723"/>
    </source>
</evidence>
<dbReference type="PROSITE" id="PS50089">
    <property type="entry name" value="ZF_RING_2"/>
    <property type="match status" value="1"/>
</dbReference>
<dbReference type="InterPro" id="IPR001841">
    <property type="entry name" value="Znf_RING"/>
</dbReference>
<gene>
    <name evidence="7" type="primary">Rnf224</name>
    <name evidence="7" type="ORF">AOXY_G26611</name>
</gene>
<reference evidence="7" key="1">
    <citation type="submission" date="2022-02" db="EMBL/GenBank/DDBJ databases">
        <title>Atlantic sturgeon de novo genome assembly.</title>
        <authorList>
            <person name="Stock M."/>
            <person name="Klopp C."/>
            <person name="Guiguen Y."/>
            <person name="Cabau C."/>
            <person name="Parinello H."/>
            <person name="Santidrian Yebra-Pimentel E."/>
            <person name="Kuhl H."/>
            <person name="Dirks R.P."/>
            <person name="Guessner J."/>
            <person name="Wuertz S."/>
            <person name="Du K."/>
            <person name="Schartl M."/>
        </authorList>
    </citation>
    <scope>NUCLEOTIDE SEQUENCE</scope>
    <source>
        <strain evidence="7">STURGEONOMICS-FGT-2020</strain>
        <tissue evidence="7">Whole blood</tissue>
    </source>
</reference>
<dbReference type="PANTHER" id="PTHR47454">
    <property type="entry name" value="RING FINGER PROTEIN 224"/>
    <property type="match status" value="1"/>
</dbReference>
<organism evidence="7 8">
    <name type="scientific">Acipenser oxyrinchus oxyrinchus</name>
    <dbReference type="NCBI Taxonomy" id="40147"/>
    <lineage>
        <taxon>Eukaryota</taxon>
        <taxon>Metazoa</taxon>
        <taxon>Chordata</taxon>
        <taxon>Craniata</taxon>
        <taxon>Vertebrata</taxon>
        <taxon>Euteleostomi</taxon>
        <taxon>Actinopterygii</taxon>
        <taxon>Chondrostei</taxon>
        <taxon>Acipenseriformes</taxon>
        <taxon>Acipenseridae</taxon>
        <taxon>Acipenser</taxon>
    </lineage>
</organism>
<proteinExistence type="predicted"/>
<keyword evidence="1" id="KW-0479">Metal-binding</keyword>
<protein>
    <submittedName>
        <fullName evidence="7">RING finger protein 224-like</fullName>
    </submittedName>
</protein>
<feature type="domain" description="RING-type" evidence="6">
    <location>
        <begin position="25"/>
        <end position="72"/>
    </location>
</feature>
<accession>A0AAD8FU02</accession>
<sequence>MSEEADLGEVPDPSPDPSASRKLDCIICYSSFNLRERLPRKLHCGHTFCQDCLRRLDTVLNEQRWIPCPQCRQNTPCPRGGAAVLDLDLAAFLAAKTQAETHRTSTRQTGAEPHSKVSSGKQQPISEQPSVWGQELPSEPRFPRSPCCCRCCCCCCCCWWG</sequence>
<dbReference type="Proteomes" id="UP001230051">
    <property type="component" value="Unassembled WGS sequence"/>
</dbReference>
<dbReference type="CDD" id="cd16565">
    <property type="entry name" value="RING-HC_RNF224"/>
    <property type="match status" value="1"/>
</dbReference>
<keyword evidence="2 4" id="KW-0863">Zinc-finger</keyword>
<feature type="region of interest" description="Disordered" evidence="5">
    <location>
        <begin position="1"/>
        <end position="20"/>
    </location>
</feature>
<evidence type="ECO:0000256" key="5">
    <source>
        <dbReference type="SAM" id="MobiDB-lite"/>
    </source>
</evidence>
<feature type="compositionally biased region" description="Polar residues" evidence="5">
    <location>
        <begin position="116"/>
        <end position="131"/>
    </location>
</feature>
<dbReference type="InterPro" id="IPR017907">
    <property type="entry name" value="Znf_RING_CS"/>
</dbReference>
<dbReference type="SMART" id="SM00184">
    <property type="entry name" value="RING"/>
    <property type="match status" value="1"/>
</dbReference>
<evidence type="ECO:0000313" key="8">
    <source>
        <dbReference type="Proteomes" id="UP001230051"/>
    </source>
</evidence>
<dbReference type="Pfam" id="PF13639">
    <property type="entry name" value="zf-RING_2"/>
    <property type="match status" value="1"/>
</dbReference>
<evidence type="ECO:0000256" key="2">
    <source>
        <dbReference type="ARBA" id="ARBA00022771"/>
    </source>
</evidence>
<evidence type="ECO:0000313" key="7">
    <source>
        <dbReference type="EMBL" id="KAK1155778.1"/>
    </source>
</evidence>
<keyword evidence="8" id="KW-1185">Reference proteome</keyword>
<dbReference type="SUPFAM" id="SSF57850">
    <property type="entry name" value="RING/U-box"/>
    <property type="match status" value="1"/>
</dbReference>
<dbReference type="Gene3D" id="3.30.40.10">
    <property type="entry name" value="Zinc/RING finger domain, C3HC4 (zinc finger)"/>
    <property type="match status" value="1"/>
</dbReference>
<evidence type="ECO:0000256" key="4">
    <source>
        <dbReference type="PROSITE-ProRule" id="PRU00175"/>
    </source>
</evidence>
<dbReference type="PROSITE" id="PS00518">
    <property type="entry name" value="ZF_RING_1"/>
    <property type="match status" value="1"/>
</dbReference>